<reference evidence="1" key="3">
    <citation type="submission" date="2022-06" db="UniProtKB">
        <authorList>
            <consortium name="EnsemblPlants"/>
        </authorList>
    </citation>
    <scope>IDENTIFICATION</scope>
</reference>
<evidence type="ECO:0000313" key="1">
    <source>
        <dbReference type="EnsemblPlants" id="TuG1812G0200002381.01.T01.cds458773"/>
    </source>
</evidence>
<dbReference type="EnsemblPlants" id="TuG1812G0200002381.01.T01">
    <property type="protein sequence ID" value="TuG1812G0200002381.01.T01.cds458773"/>
    <property type="gene ID" value="TuG1812G0200002381.01"/>
</dbReference>
<protein>
    <submittedName>
        <fullName evidence="1">Uncharacterized protein</fullName>
    </submittedName>
</protein>
<sequence>KIRQFRSCSDLLPLLRTPQLQLLIVVSNSRQRLKFCSAPFASPSAAAQLGGLWPDRGGWAGWRQPKSGQH</sequence>
<reference evidence="2" key="1">
    <citation type="journal article" date="2013" name="Nature">
        <title>Draft genome of the wheat A-genome progenitor Triticum urartu.</title>
        <authorList>
            <person name="Ling H.Q."/>
            <person name="Zhao S."/>
            <person name="Liu D."/>
            <person name="Wang J."/>
            <person name="Sun H."/>
            <person name="Zhang C."/>
            <person name="Fan H."/>
            <person name="Li D."/>
            <person name="Dong L."/>
            <person name="Tao Y."/>
            <person name="Gao C."/>
            <person name="Wu H."/>
            <person name="Li Y."/>
            <person name="Cui Y."/>
            <person name="Guo X."/>
            <person name="Zheng S."/>
            <person name="Wang B."/>
            <person name="Yu K."/>
            <person name="Liang Q."/>
            <person name="Yang W."/>
            <person name="Lou X."/>
            <person name="Chen J."/>
            <person name="Feng M."/>
            <person name="Jian J."/>
            <person name="Zhang X."/>
            <person name="Luo G."/>
            <person name="Jiang Y."/>
            <person name="Liu J."/>
            <person name="Wang Z."/>
            <person name="Sha Y."/>
            <person name="Zhang B."/>
            <person name="Wu H."/>
            <person name="Tang D."/>
            <person name="Shen Q."/>
            <person name="Xue P."/>
            <person name="Zou S."/>
            <person name="Wang X."/>
            <person name="Liu X."/>
            <person name="Wang F."/>
            <person name="Yang Y."/>
            <person name="An X."/>
            <person name="Dong Z."/>
            <person name="Zhang K."/>
            <person name="Zhang X."/>
            <person name="Luo M.C."/>
            <person name="Dvorak J."/>
            <person name="Tong Y."/>
            <person name="Wang J."/>
            <person name="Yang H."/>
            <person name="Li Z."/>
            <person name="Wang D."/>
            <person name="Zhang A."/>
            <person name="Wang J."/>
        </authorList>
    </citation>
    <scope>NUCLEOTIDE SEQUENCE</scope>
    <source>
        <strain evidence="2">cv. G1812</strain>
    </source>
</reference>
<accession>A0A8R7PD31</accession>
<evidence type="ECO:0000313" key="2">
    <source>
        <dbReference type="Proteomes" id="UP000015106"/>
    </source>
</evidence>
<proteinExistence type="predicted"/>
<dbReference type="Proteomes" id="UP000015106">
    <property type="component" value="Chromosome 2"/>
</dbReference>
<reference evidence="1" key="2">
    <citation type="submission" date="2018-03" db="EMBL/GenBank/DDBJ databases">
        <title>The Triticum urartu genome reveals the dynamic nature of wheat genome evolution.</title>
        <authorList>
            <person name="Ling H."/>
            <person name="Ma B."/>
            <person name="Shi X."/>
            <person name="Liu H."/>
            <person name="Dong L."/>
            <person name="Sun H."/>
            <person name="Cao Y."/>
            <person name="Gao Q."/>
            <person name="Zheng S."/>
            <person name="Li Y."/>
            <person name="Yu Y."/>
            <person name="Du H."/>
            <person name="Qi M."/>
            <person name="Li Y."/>
            <person name="Yu H."/>
            <person name="Cui Y."/>
            <person name="Wang N."/>
            <person name="Chen C."/>
            <person name="Wu H."/>
            <person name="Zhao Y."/>
            <person name="Zhang J."/>
            <person name="Li Y."/>
            <person name="Zhou W."/>
            <person name="Zhang B."/>
            <person name="Hu W."/>
            <person name="Eijk M."/>
            <person name="Tang J."/>
            <person name="Witsenboer H."/>
            <person name="Zhao S."/>
            <person name="Li Z."/>
            <person name="Zhang A."/>
            <person name="Wang D."/>
            <person name="Liang C."/>
        </authorList>
    </citation>
    <scope>NUCLEOTIDE SEQUENCE [LARGE SCALE GENOMIC DNA]</scope>
    <source>
        <strain evidence="1">cv. G1812</strain>
    </source>
</reference>
<dbReference type="Gramene" id="TuG1812G0200002381.01.T01">
    <property type="protein sequence ID" value="TuG1812G0200002381.01.T01.cds458773"/>
    <property type="gene ID" value="TuG1812G0200002381.01"/>
</dbReference>
<organism evidence="1 2">
    <name type="scientific">Triticum urartu</name>
    <name type="common">Red wild einkorn</name>
    <name type="synonym">Crithodium urartu</name>
    <dbReference type="NCBI Taxonomy" id="4572"/>
    <lineage>
        <taxon>Eukaryota</taxon>
        <taxon>Viridiplantae</taxon>
        <taxon>Streptophyta</taxon>
        <taxon>Embryophyta</taxon>
        <taxon>Tracheophyta</taxon>
        <taxon>Spermatophyta</taxon>
        <taxon>Magnoliopsida</taxon>
        <taxon>Liliopsida</taxon>
        <taxon>Poales</taxon>
        <taxon>Poaceae</taxon>
        <taxon>BOP clade</taxon>
        <taxon>Pooideae</taxon>
        <taxon>Triticodae</taxon>
        <taxon>Triticeae</taxon>
        <taxon>Triticinae</taxon>
        <taxon>Triticum</taxon>
    </lineage>
</organism>
<keyword evidence="2" id="KW-1185">Reference proteome</keyword>
<dbReference type="AlphaFoldDB" id="A0A8R7PD31"/>
<name>A0A8R7PD31_TRIUA</name>